<dbReference type="InterPro" id="IPR029044">
    <property type="entry name" value="Nucleotide-diphossugar_trans"/>
</dbReference>
<reference evidence="9 10" key="1">
    <citation type="journal article" date="2016" name="Nat. Commun.">
        <title>Thousands of microbial genomes shed light on interconnected biogeochemical processes in an aquifer system.</title>
        <authorList>
            <person name="Anantharaman K."/>
            <person name="Brown C.T."/>
            <person name="Hug L.A."/>
            <person name="Sharon I."/>
            <person name="Castelle C.J."/>
            <person name="Probst A.J."/>
            <person name="Thomas B.C."/>
            <person name="Singh A."/>
            <person name="Wilkins M.J."/>
            <person name="Karaoz U."/>
            <person name="Brodie E.L."/>
            <person name="Williams K.H."/>
            <person name="Hubbard S.S."/>
            <person name="Banfield J.F."/>
        </authorList>
    </citation>
    <scope>NUCLEOTIDE SEQUENCE [LARGE SCALE GENOMIC DNA]</scope>
</reference>
<dbReference type="Pfam" id="PF00535">
    <property type="entry name" value="Glycos_transf_2"/>
    <property type="match status" value="1"/>
</dbReference>
<dbReference type="InterPro" id="IPR001173">
    <property type="entry name" value="Glyco_trans_2-like"/>
</dbReference>
<dbReference type="Proteomes" id="UP000178347">
    <property type="component" value="Unassembled WGS sequence"/>
</dbReference>
<dbReference type="STRING" id="1798692.A3G00_02465"/>
<dbReference type="SUPFAM" id="SSF53448">
    <property type="entry name" value="Nucleotide-diphospho-sugar transferases"/>
    <property type="match status" value="1"/>
</dbReference>
<evidence type="ECO:0000256" key="5">
    <source>
        <dbReference type="ARBA" id="ARBA00022989"/>
    </source>
</evidence>
<dbReference type="GO" id="GO:0005886">
    <property type="term" value="C:plasma membrane"/>
    <property type="evidence" value="ECO:0007669"/>
    <property type="project" value="TreeGrafter"/>
</dbReference>
<comment type="caution">
    <text evidence="9">The sequence shown here is derived from an EMBL/GenBank/DDBJ whole genome shotgun (WGS) entry which is preliminary data.</text>
</comment>
<evidence type="ECO:0000256" key="6">
    <source>
        <dbReference type="ARBA" id="ARBA00023136"/>
    </source>
</evidence>
<dbReference type="InterPro" id="IPR050256">
    <property type="entry name" value="Glycosyltransferase_2"/>
</dbReference>
<keyword evidence="6 7" id="KW-0472">Membrane</keyword>
<protein>
    <submittedName>
        <fullName evidence="9">Dolichol monophosphate mannose synthase</fullName>
    </submittedName>
</protein>
<feature type="transmembrane region" description="Helical" evidence="7">
    <location>
        <begin position="232"/>
        <end position="254"/>
    </location>
</feature>
<sequence length="313" mass="36166">MPERKKISVVTACFNEEENVDAVYRQVQAVFAELPQYDYEHLFIDNCSTDKTVSILKNIAQDDRRVKIIVNARNFGQVRTGCHAIAQAQGDAVVNLVCDLQDPPVLIKDFIKKWEEGYKVVIGIKNKSAENSVMFMIRRVYYNLIKKIAEIEQIKNFTGFGLYDRIIINALKKFDDPYPYLRGMIAEVGFERAEIEYIQPEREKGRSKNNFYSLYDMAMLGFVNHSKIPLRLASFIGFGMSILSFIVAMIYLVYKLLYWQEFELGLAPLIIGIFLFASVQLFFIGILGEYIGAIYTQVKHRPLVIEKERINFD</sequence>
<feature type="transmembrane region" description="Helical" evidence="7">
    <location>
        <begin position="266"/>
        <end position="291"/>
    </location>
</feature>
<name>A0A1F6MRK3_9BACT</name>
<evidence type="ECO:0000256" key="2">
    <source>
        <dbReference type="ARBA" id="ARBA00022676"/>
    </source>
</evidence>
<evidence type="ECO:0000256" key="7">
    <source>
        <dbReference type="SAM" id="Phobius"/>
    </source>
</evidence>
<keyword evidence="3" id="KW-0808">Transferase</keyword>
<dbReference type="GO" id="GO:0016757">
    <property type="term" value="F:glycosyltransferase activity"/>
    <property type="evidence" value="ECO:0007669"/>
    <property type="project" value="UniProtKB-KW"/>
</dbReference>
<keyword evidence="5 7" id="KW-1133">Transmembrane helix</keyword>
<accession>A0A1F6MRK3</accession>
<evidence type="ECO:0000313" key="10">
    <source>
        <dbReference type="Proteomes" id="UP000178347"/>
    </source>
</evidence>
<dbReference type="CDD" id="cd04187">
    <property type="entry name" value="DPM1_like_bac"/>
    <property type="match status" value="1"/>
</dbReference>
<dbReference type="AlphaFoldDB" id="A0A1F6MRK3"/>
<evidence type="ECO:0000256" key="1">
    <source>
        <dbReference type="ARBA" id="ARBA00004141"/>
    </source>
</evidence>
<dbReference type="PANTHER" id="PTHR48090:SF1">
    <property type="entry name" value="PROPHAGE BACTOPRENOL GLUCOSYL TRANSFERASE HOMOLOG"/>
    <property type="match status" value="1"/>
</dbReference>
<proteinExistence type="predicted"/>
<comment type="subcellular location">
    <subcellularLocation>
        <location evidence="1">Membrane</location>
        <topology evidence="1">Multi-pass membrane protein</topology>
    </subcellularLocation>
</comment>
<dbReference type="PANTHER" id="PTHR48090">
    <property type="entry name" value="UNDECAPRENYL-PHOSPHATE 4-DEOXY-4-FORMAMIDO-L-ARABINOSE TRANSFERASE-RELATED"/>
    <property type="match status" value="1"/>
</dbReference>
<dbReference type="Gene3D" id="3.90.550.10">
    <property type="entry name" value="Spore Coat Polysaccharide Biosynthesis Protein SpsA, Chain A"/>
    <property type="match status" value="1"/>
</dbReference>
<evidence type="ECO:0000256" key="3">
    <source>
        <dbReference type="ARBA" id="ARBA00022679"/>
    </source>
</evidence>
<dbReference type="EMBL" id="MFQN01000019">
    <property type="protein sequence ID" value="OGH74295.1"/>
    <property type="molecule type" value="Genomic_DNA"/>
</dbReference>
<keyword evidence="2" id="KW-0328">Glycosyltransferase</keyword>
<evidence type="ECO:0000256" key="4">
    <source>
        <dbReference type="ARBA" id="ARBA00022692"/>
    </source>
</evidence>
<organism evidence="9 10">
    <name type="scientific">Candidatus Magasanikbacteria bacterium RIFCSPLOWO2_12_FULL_43_12</name>
    <dbReference type="NCBI Taxonomy" id="1798692"/>
    <lineage>
        <taxon>Bacteria</taxon>
        <taxon>Candidatus Magasanikiibacteriota</taxon>
    </lineage>
</organism>
<evidence type="ECO:0000313" key="9">
    <source>
        <dbReference type="EMBL" id="OGH74295.1"/>
    </source>
</evidence>
<keyword evidence="4 7" id="KW-0812">Transmembrane</keyword>
<gene>
    <name evidence="9" type="ORF">A3G00_02465</name>
</gene>
<feature type="domain" description="Glycosyltransferase 2-like" evidence="8">
    <location>
        <begin position="8"/>
        <end position="132"/>
    </location>
</feature>
<evidence type="ECO:0000259" key="8">
    <source>
        <dbReference type="Pfam" id="PF00535"/>
    </source>
</evidence>